<dbReference type="InterPro" id="IPR003708">
    <property type="entry name" value="SecB"/>
</dbReference>
<evidence type="ECO:0000313" key="2">
    <source>
        <dbReference type="EMBL" id="HIU99664.1"/>
    </source>
</evidence>
<dbReference type="Gene3D" id="3.10.420.10">
    <property type="entry name" value="SecB-like"/>
    <property type="match status" value="1"/>
</dbReference>
<dbReference type="AlphaFoldDB" id="A0A9D1SWV3"/>
<protein>
    <submittedName>
        <fullName evidence="2">Protein-export chaperone SecB</fullName>
    </submittedName>
</protein>
<accession>A0A9D1SWV3</accession>
<organism evidence="2 3">
    <name type="scientific">Candidatus Stercoripulliclostridium merdipullorum</name>
    <dbReference type="NCBI Taxonomy" id="2840952"/>
    <lineage>
        <taxon>Bacteria</taxon>
        <taxon>Bacillati</taxon>
        <taxon>Bacillota</taxon>
        <taxon>Clostridia</taxon>
        <taxon>Eubacteriales</taxon>
        <taxon>Candidatus Stercoripulliclostridium</taxon>
    </lineage>
</organism>
<comment type="similarity">
    <text evidence="1">Belongs to the SecB family.</text>
</comment>
<evidence type="ECO:0000256" key="1">
    <source>
        <dbReference type="ARBA" id="ARBA00009990"/>
    </source>
</evidence>
<evidence type="ECO:0000313" key="3">
    <source>
        <dbReference type="Proteomes" id="UP000886891"/>
    </source>
</evidence>
<sequence>MKHLNFLQYRLENVDFRVVEENLSGVKFAATPRLTAQCARRGNQYLVKMTVEIENDGKSNVMPFDLKVTAACTFHIVADADVETLRLEASEFVYPYLRASVTSIVTAANFPPHFLPPVDFGKVIRGAEPKESGGSVIVRPLVDLD</sequence>
<dbReference type="GO" id="GO:0051262">
    <property type="term" value="P:protein tetramerization"/>
    <property type="evidence" value="ECO:0007669"/>
    <property type="project" value="InterPro"/>
</dbReference>
<dbReference type="Proteomes" id="UP000886891">
    <property type="component" value="Unassembled WGS sequence"/>
</dbReference>
<reference evidence="2" key="2">
    <citation type="journal article" date="2021" name="PeerJ">
        <title>Extensive microbial diversity within the chicken gut microbiome revealed by metagenomics and culture.</title>
        <authorList>
            <person name="Gilroy R."/>
            <person name="Ravi A."/>
            <person name="Getino M."/>
            <person name="Pursley I."/>
            <person name="Horton D.L."/>
            <person name="Alikhan N.F."/>
            <person name="Baker D."/>
            <person name="Gharbi K."/>
            <person name="Hall N."/>
            <person name="Watson M."/>
            <person name="Adriaenssens E.M."/>
            <person name="Foster-Nyarko E."/>
            <person name="Jarju S."/>
            <person name="Secka A."/>
            <person name="Antonio M."/>
            <person name="Oren A."/>
            <person name="Chaudhuri R.R."/>
            <person name="La Ragione R."/>
            <person name="Hildebrand F."/>
            <person name="Pallen M.J."/>
        </authorList>
    </citation>
    <scope>NUCLEOTIDE SEQUENCE</scope>
    <source>
        <strain evidence="2">23406</strain>
    </source>
</reference>
<dbReference type="EMBL" id="DVOH01000011">
    <property type="protein sequence ID" value="HIU99664.1"/>
    <property type="molecule type" value="Genomic_DNA"/>
</dbReference>
<dbReference type="InterPro" id="IPR035958">
    <property type="entry name" value="SecB-like_sf"/>
</dbReference>
<dbReference type="SUPFAM" id="SSF54611">
    <property type="entry name" value="SecB-like"/>
    <property type="match status" value="1"/>
</dbReference>
<proteinExistence type="inferred from homology"/>
<gene>
    <name evidence="2" type="ORF">IAB14_00955</name>
</gene>
<reference evidence="2" key="1">
    <citation type="submission" date="2020-10" db="EMBL/GenBank/DDBJ databases">
        <authorList>
            <person name="Gilroy R."/>
        </authorList>
    </citation>
    <scope>NUCLEOTIDE SEQUENCE</scope>
    <source>
        <strain evidence="2">23406</strain>
    </source>
</reference>
<dbReference type="GO" id="GO:0051082">
    <property type="term" value="F:unfolded protein binding"/>
    <property type="evidence" value="ECO:0007669"/>
    <property type="project" value="InterPro"/>
</dbReference>
<dbReference type="GO" id="GO:0015031">
    <property type="term" value="P:protein transport"/>
    <property type="evidence" value="ECO:0007669"/>
    <property type="project" value="InterPro"/>
</dbReference>
<dbReference type="Pfam" id="PF02556">
    <property type="entry name" value="SecB"/>
    <property type="match status" value="1"/>
</dbReference>
<name>A0A9D1SWV3_9FIRM</name>
<comment type="caution">
    <text evidence="2">The sequence shown here is derived from an EMBL/GenBank/DDBJ whole genome shotgun (WGS) entry which is preliminary data.</text>
</comment>